<evidence type="ECO:0000313" key="3">
    <source>
        <dbReference type="Proteomes" id="UP001165648"/>
    </source>
</evidence>
<keyword evidence="3" id="KW-1185">Reference proteome</keyword>
<dbReference type="Proteomes" id="UP001165648">
    <property type="component" value="Unassembled WGS sequence"/>
</dbReference>
<sequence>ATALQQETQRAQAAEAELKNSKVNRSGDTMGGPLAIQYTKNWGFGRGGGEFDLKMGDGPERFYGQLYRGTGEQTQGILGISDETGDHQWKLRSNGSVLSPGGGVLPEVLGLSGRVVTQCFRIQNPADIQYVPFPVAFNCADPVNQIFILLGYGYNANGGKESSVTYLYKQRTTNQGFYLDRSSSGFDGVAFDAVAIGVM</sequence>
<feature type="compositionally biased region" description="Low complexity" evidence="1">
    <location>
        <begin position="1"/>
        <end position="15"/>
    </location>
</feature>
<comment type="caution">
    <text evidence="2">The sequence shown here is derived from an EMBL/GenBank/DDBJ whole genome shotgun (WGS) entry which is preliminary data.</text>
</comment>
<feature type="non-terminal residue" evidence="2">
    <location>
        <position position="1"/>
    </location>
</feature>
<protein>
    <submittedName>
        <fullName evidence="2">Uncharacterized protein</fullName>
    </submittedName>
</protein>
<organism evidence="2 3">
    <name type="scientific">Bombella saccharophila</name>
    <dbReference type="NCBI Taxonomy" id="2967338"/>
    <lineage>
        <taxon>Bacteria</taxon>
        <taxon>Pseudomonadati</taxon>
        <taxon>Pseudomonadota</taxon>
        <taxon>Alphaproteobacteria</taxon>
        <taxon>Acetobacterales</taxon>
        <taxon>Acetobacteraceae</taxon>
        <taxon>Bombella</taxon>
    </lineage>
</organism>
<dbReference type="RefSeq" id="WP_266107149.1">
    <property type="nucleotide sequence ID" value="NZ_JANIDW010000011.1"/>
</dbReference>
<accession>A0ABT3W8F5</accession>
<proteinExistence type="predicted"/>
<name>A0ABT3W8F5_9PROT</name>
<dbReference type="EMBL" id="JANIDW010000011">
    <property type="protein sequence ID" value="MCX5615350.1"/>
    <property type="molecule type" value="Genomic_DNA"/>
</dbReference>
<reference evidence="2 3" key="1">
    <citation type="submission" date="2022-07" db="EMBL/GenBank/DDBJ databases">
        <title>Bombella genomes.</title>
        <authorList>
            <person name="Harer L."/>
            <person name="Styblova S."/>
            <person name="Ehrmann M."/>
        </authorList>
    </citation>
    <scope>NUCLEOTIDE SEQUENCE [LARGE SCALE GENOMIC DNA]</scope>
    <source>
        <strain evidence="2 3">TMW 2.2558</strain>
    </source>
</reference>
<evidence type="ECO:0000313" key="2">
    <source>
        <dbReference type="EMBL" id="MCX5615350.1"/>
    </source>
</evidence>
<gene>
    <name evidence="2" type="ORF">NQF64_08895</name>
</gene>
<evidence type="ECO:0000256" key="1">
    <source>
        <dbReference type="SAM" id="MobiDB-lite"/>
    </source>
</evidence>
<feature type="region of interest" description="Disordered" evidence="1">
    <location>
        <begin position="1"/>
        <end position="30"/>
    </location>
</feature>